<dbReference type="Ensembl" id="ENSACDT00005019665.1">
    <property type="protein sequence ID" value="ENSACDP00005016349.1"/>
    <property type="gene ID" value="ENSACDG00005011967.1"/>
</dbReference>
<dbReference type="InterPro" id="IPR050874">
    <property type="entry name" value="Diverse_PLD-related"/>
</dbReference>
<comment type="subcellular location">
    <subcellularLocation>
        <location evidence="9">Early endosome membrane</location>
        <topology evidence="9">Single-pass type II membrane protein</topology>
    </subcellularLocation>
    <subcellularLocation>
        <location evidence="8">Late endosome membrane</location>
        <topology evidence="8">Single-pass type II membrane protein</topology>
    </subcellularLocation>
    <subcellularLocation>
        <location evidence="1">Lysosome lumen</location>
    </subcellularLocation>
</comment>
<feature type="domain" description="PLD phosphodiesterase" evidence="14">
    <location>
        <begin position="435"/>
        <end position="461"/>
    </location>
</feature>
<evidence type="ECO:0000256" key="7">
    <source>
        <dbReference type="ARBA" id="ARBA00035759"/>
    </source>
</evidence>
<dbReference type="Gene3D" id="3.30.870.10">
    <property type="entry name" value="Endonuclease Chain A"/>
    <property type="match status" value="2"/>
</dbReference>
<accession>A0A8B9E799</accession>
<evidence type="ECO:0000256" key="1">
    <source>
        <dbReference type="ARBA" id="ARBA00004227"/>
    </source>
</evidence>
<evidence type="ECO:0000256" key="2">
    <source>
        <dbReference type="ARBA" id="ARBA00008664"/>
    </source>
</evidence>
<protein>
    <recommendedName>
        <fullName evidence="11">5'-3' exonuclease PLD3</fullName>
        <ecNumber evidence="10">3.1.16.1</ecNumber>
    </recommendedName>
    <alternativeName>
        <fullName evidence="12">Phospholipase D3</fullName>
    </alternativeName>
</protein>
<organism evidence="15 16">
    <name type="scientific">Anser cygnoides</name>
    <name type="common">Swan goose</name>
    <dbReference type="NCBI Taxonomy" id="8845"/>
    <lineage>
        <taxon>Eukaryota</taxon>
        <taxon>Metazoa</taxon>
        <taxon>Chordata</taxon>
        <taxon>Craniata</taxon>
        <taxon>Vertebrata</taxon>
        <taxon>Euteleostomi</taxon>
        <taxon>Archelosauria</taxon>
        <taxon>Archosauria</taxon>
        <taxon>Dinosauria</taxon>
        <taxon>Saurischia</taxon>
        <taxon>Theropoda</taxon>
        <taxon>Coelurosauria</taxon>
        <taxon>Aves</taxon>
        <taxon>Neognathae</taxon>
        <taxon>Galloanserae</taxon>
        <taxon>Anseriformes</taxon>
        <taxon>Anatidae</taxon>
        <taxon>Anserinae</taxon>
        <taxon>Anser</taxon>
    </lineage>
</organism>
<evidence type="ECO:0000256" key="10">
    <source>
        <dbReference type="ARBA" id="ARBA00039059"/>
    </source>
</evidence>
<evidence type="ECO:0000256" key="13">
    <source>
        <dbReference type="SAM" id="Phobius"/>
    </source>
</evidence>
<dbReference type="Proteomes" id="UP000694521">
    <property type="component" value="Unplaced"/>
</dbReference>
<dbReference type="GO" id="GO:0031901">
    <property type="term" value="C:early endosome membrane"/>
    <property type="evidence" value="ECO:0007669"/>
    <property type="project" value="UniProtKB-SubCell"/>
</dbReference>
<evidence type="ECO:0000313" key="16">
    <source>
        <dbReference type="Proteomes" id="UP000694521"/>
    </source>
</evidence>
<feature type="transmembrane region" description="Helical" evidence="13">
    <location>
        <begin position="66"/>
        <end position="85"/>
    </location>
</feature>
<keyword evidence="5" id="KW-0378">Hydrolase</keyword>
<evidence type="ECO:0000256" key="8">
    <source>
        <dbReference type="ARBA" id="ARBA00037797"/>
    </source>
</evidence>
<evidence type="ECO:0000256" key="5">
    <source>
        <dbReference type="ARBA" id="ARBA00022801"/>
    </source>
</evidence>
<evidence type="ECO:0000256" key="12">
    <source>
        <dbReference type="ARBA" id="ARBA00041681"/>
    </source>
</evidence>
<dbReference type="SMART" id="SM00155">
    <property type="entry name" value="PLDc"/>
    <property type="match status" value="2"/>
</dbReference>
<reference evidence="15" key="2">
    <citation type="submission" date="2025-09" db="UniProtKB">
        <authorList>
            <consortium name="Ensembl"/>
        </authorList>
    </citation>
    <scope>IDENTIFICATION</scope>
</reference>
<evidence type="ECO:0000259" key="14">
    <source>
        <dbReference type="PROSITE" id="PS50035"/>
    </source>
</evidence>
<dbReference type="GO" id="GO:0031902">
    <property type="term" value="C:late endosome membrane"/>
    <property type="evidence" value="ECO:0007669"/>
    <property type="project" value="UniProtKB-SubCell"/>
</dbReference>
<dbReference type="PANTHER" id="PTHR10185:SF16">
    <property type="entry name" value="5'-3' EXONUCLEASE PLD3"/>
    <property type="match status" value="1"/>
</dbReference>
<sequence>MARLGRVPLPVPGARERVSPVSQRGARCGVAPKPPKSRFVVVSHSLGPRRPATMKPYGVYEQPSRGALLSAVLVTLIFLFFIHFFHLCSSSALRRGGGGDGPCADPCRIVLVESIPEGMSYEGAGNPSTFDAWLNFVGSARRSLDVAAFYWTMTNEDTQTQEPSASQGERILEELLKLPARGVSVRVAVNSPSSKFPLSDLQALERSGAAVRTVDMPRLTRGVLHTKFWIVDGAHLYIGSANMDWRSLTQVKELGTAVYNCSCLARDLAKVFEAYWVLGLPNASIPTPWPASFSTSFNMETPLELNLNDTPAAVYFSSAPPPLCAPGRTEDLRALLSVIDAAEEFVHVAVMSYLPTMEFSYPKRFWPAIDNRLRKAIFERRVKVRLLVGCWPHSKAEMFPFLKSLAAVGDNRTRYSVEVRLFMVPSSAAQARIPYARVNHNKYMVTEKAAYIGTSNWSGDYFVQTAGSALVVNQTQSGAGATVPGQLRAVFERDWSSPYSADIGDAGRWERLCGSR</sequence>
<evidence type="ECO:0000313" key="15">
    <source>
        <dbReference type="Ensembl" id="ENSACDP00005016349.1"/>
    </source>
</evidence>
<keyword evidence="16" id="KW-1185">Reference proteome</keyword>
<keyword evidence="4" id="KW-0677">Repeat</keyword>
<dbReference type="PROSITE" id="PS50035">
    <property type="entry name" value="PLD"/>
    <property type="match status" value="2"/>
</dbReference>
<dbReference type="AlphaFoldDB" id="A0A8B9E799"/>
<keyword evidence="3" id="KW-0540">Nuclease</keyword>
<proteinExistence type="inferred from homology"/>
<evidence type="ECO:0000256" key="9">
    <source>
        <dbReference type="ARBA" id="ARBA00037858"/>
    </source>
</evidence>
<dbReference type="InterPro" id="IPR001736">
    <property type="entry name" value="PLipase_D/transphosphatidylase"/>
</dbReference>
<dbReference type="GO" id="GO:0004527">
    <property type="term" value="F:exonuclease activity"/>
    <property type="evidence" value="ECO:0007669"/>
    <property type="project" value="UniProtKB-KW"/>
</dbReference>
<evidence type="ECO:0000256" key="3">
    <source>
        <dbReference type="ARBA" id="ARBA00022722"/>
    </source>
</evidence>
<keyword evidence="13" id="KW-1133">Transmembrane helix</keyword>
<dbReference type="PANTHER" id="PTHR10185">
    <property type="entry name" value="PHOSPHOLIPASE D - RELATED"/>
    <property type="match status" value="1"/>
</dbReference>
<evidence type="ECO:0000256" key="11">
    <source>
        <dbReference type="ARBA" id="ARBA00039647"/>
    </source>
</evidence>
<keyword evidence="13" id="KW-0812">Transmembrane</keyword>
<keyword evidence="13" id="KW-0472">Membrane</keyword>
<comment type="catalytic activity">
    <reaction evidence="7">
        <text>Exonucleolytic cleavage in the 5'- to 3'-direction to yield nucleoside 3'-phosphates.</text>
        <dbReference type="EC" id="3.1.16.1"/>
    </reaction>
</comment>
<feature type="domain" description="PLD phosphodiesterase" evidence="14">
    <location>
        <begin position="220"/>
        <end position="247"/>
    </location>
</feature>
<dbReference type="InterPro" id="IPR032803">
    <property type="entry name" value="PLDc_3"/>
</dbReference>
<reference evidence="15" key="1">
    <citation type="submission" date="2025-08" db="UniProtKB">
        <authorList>
            <consortium name="Ensembl"/>
        </authorList>
    </citation>
    <scope>IDENTIFICATION</scope>
</reference>
<name>A0A8B9E799_ANSCY</name>
<dbReference type="GO" id="GO:0043202">
    <property type="term" value="C:lysosomal lumen"/>
    <property type="evidence" value="ECO:0007669"/>
    <property type="project" value="UniProtKB-SubCell"/>
</dbReference>
<keyword evidence="6" id="KW-0269">Exonuclease</keyword>
<dbReference type="EC" id="3.1.16.1" evidence="10"/>
<evidence type="ECO:0000256" key="6">
    <source>
        <dbReference type="ARBA" id="ARBA00022839"/>
    </source>
</evidence>
<dbReference type="Pfam" id="PF13918">
    <property type="entry name" value="PLDc_3"/>
    <property type="match status" value="1"/>
</dbReference>
<comment type="similarity">
    <text evidence="2">Belongs to the phospholipase D family.</text>
</comment>
<evidence type="ECO:0000256" key="4">
    <source>
        <dbReference type="ARBA" id="ARBA00022737"/>
    </source>
</evidence>
<dbReference type="SUPFAM" id="SSF56024">
    <property type="entry name" value="Phospholipase D/nuclease"/>
    <property type="match status" value="2"/>
</dbReference>